<feature type="compositionally biased region" description="Polar residues" evidence="1">
    <location>
        <begin position="1"/>
        <end position="12"/>
    </location>
</feature>
<name>A0A0C9VRF2_SPHS4</name>
<sequence>MPKQSKSYQTRVKNLEKARSTRTTKASPVVPTTTVPSETGKDGVENQGGEEVFEGEFPEMMFIIESDDEEDGEASGTLEGLEEEISDEDTLQKFIQTLNEAQKAAQAEERCKEASNKHPKFYTGNSLRSQHRWAAKRRALAADGKTQFISSFFKKKDLEAGSEVPTSLEMHDVIVIEDSSDESSEKGGNAEEEAGSSIQPRESSTEVDGDATSSANEYLQQLLSNLGDYSLETATDQALGKLDWRDFPALCRA</sequence>
<feature type="region of interest" description="Disordered" evidence="1">
    <location>
        <begin position="1"/>
        <end position="51"/>
    </location>
</feature>
<protein>
    <submittedName>
        <fullName evidence="2">Uncharacterized protein</fullName>
    </submittedName>
</protein>
<accession>A0A0C9VRF2</accession>
<feature type="compositionally biased region" description="Basic and acidic residues" evidence="1">
    <location>
        <begin position="106"/>
        <end position="116"/>
    </location>
</feature>
<keyword evidence="3" id="KW-1185">Reference proteome</keyword>
<dbReference type="HOGENOM" id="CLU_092534_1_0_1"/>
<feature type="region of interest" description="Disordered" evidence="1">
    <location>
        <begin position="175"/>
        <end position="214"/>
    </location>
</feature>
<gene>
    <name evidence="2" type="ORF">M422DRAFT_251575</name>
</gene>
<reference evidence="2 3" key="1">
    <citation type="submission" date="2014-06" db="EMBL/GenBank/DDBJ databases">
        <title>Evolutionary Origins and Diversification of the Mycorrhizal Mutualists.</title>
        <authorList>
            <consortium name="DOE Joint Genome Institute"/>
            <consortium name="Mycorrhizal Genomics Consortium"/>
            <person name="Kohler A."/>
            <person name="Kuo A."/>
            <person name="Nagy L.G."/>
            <person name="Floudas D."/>
            <person name="Copeland A."/>
            <person name="Barry K.W."/>
            <person name="Cichocki N."/>
            <person name="Veneault-Fourrey C."/>
            <person name="LaButti K."/>
            <person name="Lindquist E.A."/>
            <person name="Lipzen A."/>
            <person name="Lundell T."/>
            <person name="Morin E."/>
            <person name="Murat C."/>
            <person name="Riley R."/>
            <person name="Ohm R."/>
            <person name="Sun H."/>
            <person name="Tunlid A."/>
            <person name="Henrissat B."/>
            <person name="Grigoriev I.V."/>
            <person name="Hibbett D.S."/>
            <person name="Martin F."/>
        </authorList>
    </citation>
    <scope>NUCLEOTIDE SEQUENCE [LARGE SCALE GENOMIC DNA]</scope>
    <source>
        <strain evidence="2 3">SS14</strain>
    </source>
</reference>
<dbReference type="EMBL" id="KN837114">
    <property type="protein sequence ID" value="KIJ44952.1"/>
    <property type="molecule type" value="Genomic_DNA"/>
</dbReference>
<evidence type="ECO:0000256" key="1">
    <source>
        <dbReference type="SAM" id="MobiDB-lite"/>
    </source>
</evidence>
<evidence type="ECO:0000313" key="2">
    <source>
        <dbReference type="EMBL" id="KIJ44952.1"/>
    </source>
</evidence>
<feature type="region of interest" description="Disordered" evidence="1">
    <location>
        <begin position="106"/>
        <end position="129"/>
    </location>
</feature>
<organism evidence="2 3">
    <name type="scientific">Sphaerobolus stellatus (strain SS14)</name>
    <dbReference type="NCBI Taxonomy" id="990650"/>
    <lineage>
        <taxon>Eukaryota</taxon>
        <taxon>Fungi</taxon>
        <taxon>Dikarya</taxon>
        <taxon>Basidiomycota</taxon>
        <taxon>Agaricomycotina</taxon>
        <taxon>Agaricomycetes</taxon>
        <taxon>Phallomycetidae</taxon>
        <taxon>Geastrales</taxon>
        <taxon>Sphaerobolaceae</taxon>
        <taxon>Sphaerobolus</taxon>
    </lineage>
</organism>
<evidence type="ECO:0000313" key="3">
    <source>
        <dbReference type="Proteomes" id="UP000054279"/>
    </source>
</evidence>
<proteinExistence type="predicted"/>
<dbReference type="AlphaFoldDB" id="A0A0C9VRF2"/>
<dbReference type="Proteomes" id="UP000054279">
    <property type="component" value="Unassembled WGS sequence"/>
</dbReference>